<dbReference type="Pfam" id="PF04186">
    <property type="entry name" value="FxsA"/>
    <property type="match status" value="1"/>
</dbReference>
<dbReference type="PANTHER" id="PTHR35335:SF1">
    <property type="entry name" value="UPF0716 PROTEIN FXSA"/>
    <property type="match status" value="1"/>
</dbReference>
<dbReference type="InterPro" id="IPR007313">
    <property type="entry name" value="FxsA"/>
</dbReference>
<name>A0A931I1V0_9HYPH</name>
<keyword evidence="2" id="KW-0812">Transmembrane</keyword>
<dbReference type="AlphaFoldDB" id="A0A931I1V0"/>
<dbReference type="EMBL" id="JADZLT010000049">
    <property type="protein sequence ID" value="MBH0237721.1"/>
    <property type="molecule type" value="Genomic_DNA"/>
</dbReference>
<sequence>MRIGPIIALLLLALPFAEIAAFIMVGREVGVLATIGLVLLTAVAGALMLRLQGLALIRRIRAETAAGRVPGSEIVEGALLVVAGFLLLIPGFVTDVVGVLLFIPAVRRRLARSVVGSMSVTVVGSGFARGQRPRSGVVDLDPDEYRRETPDEGPGAPGQGRLPPGRGDTSPWTPGG</sequence>
<evidence type="ECO:0000256" key="1">
    <source>
        <dbReference type="SAM" id="MobiDB-lite"/>
    </source>
</evidence>
<feature type="region of interest" description="Disordered" evidence="1">
    <location>
        <begin position="129"/>
        <end position="176"/>
    </location>
</feature>
<keyword evidence="4" id="KW-1185">Reference proteome</keyword>
<feature type="transmembrane region" description="Helical" evidence="2">
    <location>
        <begin position="78"/>
        <end position="103"/>
    </location>
</feature>
<accession>A0A931I1V0</accession>
<organism evidence="3 4">
    <name type="scientific">Methylobrevis albus</name>
    <dbReference type="NCBI Taxonomy" id="2793297"/>
    <lineage>
        <taxon>Bacteria</taxon>
        <taxon>Pseudomonadati</taxon>
        <taxon>Pseudomonadota</taxon>
        <taxon>Alphaproteobacteria</taxon>
        <taxon>Hyphomicrobiales</taxon>
        <taxon>Pleomorphomonadaceae</taxon>
        <taxon>Methylobrevis</taxon>
    </lineage>
</organism>
<gene>
    <name evidence="3" type="primary">fxsA</name>
    <name evidence="3" type="ORF">I5731_07810</name>
</gene>
<keyword evidence="2" id="KW-1133">Transmembrane helix</keyword>
<dbReference type="NCBIfam" id="NF008528">
    <property type="entry name" value="PRK11463.1-2"/>
    <property type="match status" value="1"/>
</dbReference>
<feature type="transmembrane region" description="Helical" evidence="2">
    <location>
        <begin position="29"/>
        <end position="51"/>
    </location>
</feature>
<proteinExistence type="predicted"/>
<keyword evidence="2" id="KW-0472">Membrane</keyword>
<dbReference type="GO" id="GO:0016020">
    <property type="term" value="C:membrane"/>
    <property type="evidence" value="ECO:0007669"/>
    <property type="project" value="InterPro"/>
</dbReference>
<dbReference type="PANTHER" id="PTHR35335">
    <property type="entry name" value="UPF0716 PROTEIN FXSA"/>
    <property type="match status" value="1"/>
</dbReference>
<comment type="caution">
    <text evidence="3">The sequence shown here is derived from an EMBL/GenBank/DDBJ whole genome shotgun (WGS) entry which is preliminary data.</text>
</comment>
<evidence type="ECO:0000313" key="3">
    <source>
        <dbReference type="EMBL" id="MBH0237721.1"/>
    </source>
</evidence>
<evidence type="ECO:0000256" key="2">
    <source>
        <dbReference type="SAM" id="Phobius"/>
    </source>
</evidence>
<evidence type="ECO:0000313" key="4">
    <source>
        <dbReference type="Proteomes" id="UP000631694"/>
    </source>
</evidence>
<reference evidence="3" key="1">
    <citation type="submission" date="2020-12" db="EMBL/GenBank/DDBJ databases">
        <title>Methylobrevis albus sp. nov., isolated from fresh water lack sediment.</title>
        <authorList>
            <person name="Zou Q."/>
        </authorList>
    </citation>
    <scope>NUCLEOTIDE SEQUENCE</scope>
    <source>
        <strain evidence="3">L22</strain>
    </source>
</reference>
<dbReference type="RefSeq" id="WP_197310801.1">
    <property type="nucleotide sequence ID" value="NZ_JADZLT010000049.1"/>
</dbReference>
<protein>
    <submittedName>
        <fullName evidence="3">Membrane protein FxsA</fullName>
    </submittedName>
</protein>
<dbReference type="Proteomes" id="UP000631694">
    <property type="component" value="Unassembled WGS sequence"/>
</dbReference>